<proteinExistence type="predicted"/>
<sequence>MKRKAKRPFNPQIHDALEAPNPCTKKAEEIEGKREEEKNEKEGDTQLLYPITETLDSYTHTHTTTLYVPMQTPGPDVRSTSFFRRRLAGTRSAHLPASCLASRTGPSTPQLTNSRLRHDPKDGEHSPCPTTQNLLHTQVWYRPHCVLADMSHTTR</sequence>
<dbReference type="EMBL" id="MU032348">
    <property type="protein sequence ID" value="KAF3765138.1"/>
    <property type="molecule type" value="Genomic_DNA"/>
</dbReference>
<organism evidence="2 3">
    <name type="scientific">Cryphonectria parasitica (strain ATCC 38755 / EP155)</name>
    <dbReference type="NCBI Taxonomy" id="660469"/>
    <lineage>
        <taxon>Eukaryota</taxon>
        <taxon>Fungi</taxon>
        <taxon>Dikarya</taxon>
        <taxon>Ascomycota</taxon>
        <taxon>Pezizomycotina</taxon>
        <taxon>Sordariomycetes</taxon>
        <taxon>Sordariomycetidae</taxon>
        <taxon>Diaporthales</taxon>
        <taxon>Cryphonectriaceae</taxon>
        <taxon>Cryphonectria-Endothia species complex</taxon>
        <taxon>Cryphonectria</taxon>
    </lineage>
</organism>
<dbReference type="GeneID" id="63843521"/>
<comment type="caution">
    <text evidence="2">The sequence shown here is derived from an EMBL/GenBank/DDBJ whole genome shotgun (WGS) entry which is preliminary data.</text>
</comment>
<dbReference type="RefSeq" id="XP_040776099.1">
    <property type="nucleotide sequence ID" value="XM_040926392.1"/>
</dbReference>
<feature type="region of interest" description="Disordered" evidence="1">
    <location>
        <begin position="99"/>
        <end position="128"/>
    </location>
</feature>
<protein>
    <submittedName>
        <fullName evidence="2">Uncharacterized protein</fullName>
    </submittedName>
</protein>
<keyword evidence="3" id="KW-1185">Reference proteome</keyword>
<evidence type="ECO:0000313" key="3">
    <source>
        <dbReference type="Proteomes" id="UP000803844"/>
    </source>
</evidence>
<name>A0A9P5CNH0_CRYP1</name>
<feature type="compositionally biased region" description="Basic and acidic residues" evidence="1">
    <location>
        <begin position="25"/>
        <end position="44"/>
    </location>
</feature>
<reference evidence="2" key="1">
    <citation type="journal article" date="2020" name="Phytopathology">
        <title>Genome sequence of the chestnut blight fungus Cryphonectria parasitica EP155: A fundamental resource for an archetypical invasive plant pathogen.</title>
        <authorList>
            <person name="Crouch J.A."/>
            <person name="Dawe A."/>
            <person name="Aerts A."/>
            <person name="Barry K."/>
            <person name="Churchill A.C.L."/>
            <person name="Grimwood J."/>
            <person name="Hillman B."/>
            <person name="Milgroom M.G."/>
            <person name="Pangilinan J."/>
            <person name="Smith M."/>
            <person name="Salamov A."/>
            <person name="Schmutz J."/>
            <person name="Yadav J."/>
            <person name="Grigoriev I.V."/>
            <person name="Nuss D."/>
        </authorList>
    </citation>
    <scope>NUCLEOTIDE SEQUENCE</scope>
    <source>
        <strain evidence="2">EP155</strain>
    </source>
</reference>
<accession>A0A9P5CNH0</accession>
<evidence type="ECO:0000256" key="1">
    <source>
        <dbReference type="SAM" id="MobiDB-lite"/>
    </source>
</evidence>
<feature type="compositionally biased region" description="Polar residues" evidence="1">
    <location>
        <begin position="104"/>
        <end position="114"/>
    </location>
</feature>
<feature type="region of interest" description="Disordered" evidence="1">
    <location>
        <begin position="1"/>
        <end position="46"/>
    </location>
</feature>
<evidence type="ECO:0000313" key="2">
    <source>
        <dbReference type="EMBL" id="KAF3765138.1"/>
    </source>
</evidence>
<gene>
    <name evidence="2" type="ORF">M406DRAFT_98217</name>
</gene>
<dbReference type="AlphaFoldDB" id="A0A9P5CNH0"/>
<dbReference type="Proteomes" id="UP000803844">
    <property type="component" value="Unassembled WGS sequence"/>
</dbReference>
<feature type="compositionally biased region" description="Basic and acidic residues" evidence="1">
    <location>
        <begin position="116"/>
        <end position="125"/>
    </location>
</feature>